<comment type="caution">
    <text evidence="1">The sequence shown here is derived from an EMBL/GenBank/DDBJ whole genome shotgun (WGS) entry which is preliminary data.</text>
</comment>
<evidence type="ECO:0000313" key="1">
    <source>
        <dbReference type="EMBL" id="KAI0529264.1"/>
    </source>
</evidence>
<evidence type="ECO:0000313" key="2">
    <source>
        <dbReference type="Proteomes" id="UP000829196"/>
    </source>
</evidence>
<dbReference type="Proteomes" id="UP000829196">
    <property type="component" value="Unassembled WGS sequence"/>
</dbReference>
<dbReference type="EMBL" id="JAGYWB010000002">
    <property type="protein sequence ID" value="KAI0529264.1"/>
    <property type="molecule type" value="Genomic_DNA"/>
</dbReference>
<name>A0A8T3C997_DENNO</name>
<reference evidence="1" key="1">
    <citation type="journal article" date="2022" name="Front. Genet.">
        <title>Chromosome-Scale Assembly of the Dendrobium nobile Genome Provides Insights Into the Molecular Mechanism of the Biosynthesis of the Medicinal Active Ingredient of Dendrobium.</title>
        <authorList>
            <person name="Xu Q."/>
            <person name="Niu S.-C."/>
            <person name="Li K.-L."/>
            <person name="Zheng P.-J."/>
            <person name="Zhang X.-J."/>
            <person name="Jia Y."/>
            <person name="Liu Y."/>
            <person name="Niu Y.-X."/>
            <person name="Yu L.-H."/>
            <person name="Chen D.-F."/>
            <person name="Zhang G.-Q."/>
        </authorList>
    </citation>
    <scope>NUCLEOTIDE SEQUENCE</scope>
    <source>
        <tissue evidence="1">Leaf</tissue>
    </source>
</reference>
<protein>
    <submittedName>
        <fullName evidence="1">Uncharacterized protein</fullName>
    </submittedName>
</protein>
<dbReference type="AlphaFoldDB" id="A0A8T3C997"/>
<sequence>MLFFFNHDQGVISKTSFISPTYFENSVEQSLPNIDIQNDVNVDSIHSCMINKNLIDLNGNMLSHTLYNPLNEQVIEIEANQPFNYLIKNVVGMISHYRKVNLFLWRIVLLLENALKALL</sequence>
<keyword evidence="2" id="KW-1185">Reference proteome</keyword>
<proteinExistence type="predicted"/>
<gene>
    <name evidence="1" type="ORF">KFK09_001811</name>
</gene>
<organism evidence="1 2">
    <name type="scientific">Dendrobium nobile</name>
    <name type="common">Orchid</name>
    <dbReference type="NCBI Taxonomy" id="94219"/>
    <lineage>
        <taxon>Eukaryota</taxon>
        <taxon>Viridiplantae</taxon>
        <taxon>Streptophyta</taxon>
        <taxon>Embryophyta</taxon>
        <taxon>Tracheophyta</taxon>
        <taxon>Spermatophyta</taxon>
        <taxon>Magnoliopsida</taxon>
        <taxon>Liliopsida</taxon>
        <taxon>Asparagales</taxon>
        <taxon>Orchidaceae</taxon>
        <taxon>Epidendroideae</taxon>
        <taxon>Malaxideae</taxon>
        <taxon>Dendrobiinae</taxon>
        <taxon>Dendrobium</taxon>
    </lineage>
</organism>
<accession>A0A8T3C997</accession>